<dbReference type="InterPro" id="IPR001678">
    <property type="entry name" value="MeTrfase_RsmB-F_NOP2_dom"/>
</dbReference>
<dbReference type="PROSITE" id="PS51686">
    <property type="entry name" value="SAM_MT_RSMB_NOP"/>
    <property type="match status" value="1"/>
</dbReference>
<evidence type="ECO:0000256" key="5">
    <source>
        <dbReference type="ARBA" id="ARBA00022552"/>
    </source>
</evidence>
<dbReference type="InterPro" id="IPR054728">
    <property type="entry name" value="RsmB-like_ferredoxin"/>
</dbReference>
<evidence type="ECO:0000313" key="16">
    <source>
        <dbReference type="Proteomes" id="UP000001235"/>
    </source>
</evidence>
<evidence type="ECO:0000256" key="2">
    <source>
        <dbReference type="ARBA" id="ARBA00004496"/>
    </source>
</evidence>
<evidence type="ECO:0000313" key="15">
    <source>
        <dbReference type="EMBL" id="ADL54069.1"/>
    </source>
</evidence>
<evidence type="ECO:0000256" key="4">
    <source>
        <dbReference type="ARBA" id="ARBA00022490"/>
    </source>
</evidence>
<dbReference type="Pfam" id="PF01029">
    <property type="entry name" value="NusB"/>
    <property type="match status" value="1"/>
</dbReference>
<comment type="similarity">
    <text evidence="13">Belongs to the class I-like SAM-binding methyltransferase superfamily. RsmB/NOP family.</text>
</comment>
<evidence type="ECO:0000256" key="3">
    <source>
        <dbReference type="ARBA" id="ARBA00012140"/>
    </source>
</evidence>
<comment type="subcellular location">
    <subcellularLocation>
        <location evidence="2">Cytoplasm</location>
    </subcellularLocation>
</comment>
<dbReference type="KEGG" id="gca:Galf_0024"/>
<dbReference type="Proteomes" id="UP000001235">
    <property type="component" value="Chromosome"/>
</dbReference>
<feature type="domain" description="SAM-dependent MTase RsmB/NOP-type" evidence="14">
    <location>
        <begin position="162"/>
        <end position="420"/>
    </location>
</feature>
<evidence type="ECO:0000256" key="8">
    <source>
        <dbReference type="ARBA" id="ARBA00022691"/>
    </source>
</evidence>
<evidence type="ECO:0000256" key="1">
    <source>
        <dbReference type="ARBA" id="ARBA00002724"/>
    </source>
</evidence>
<organism evidence="15 16">
    <name type="scientific">Gallionella capsiferriformans (strain ES-2)</name>
    <name type="common">Gallionella ferruginea capsiferriformans (strain ES-2)</name>
    <dbReference type="NCBI Taxonomy" id="395494"/>
    <lineage>
        <taxon>Bacteria</taxon>
        <taxon>Pseudomonadati</taxon>
        <taxon>Pseudomonadota</taxon>
        <taxon>Betaproteobacteria</taxon>
        <taxon>Nitrosomonadales</taxon>
        <taxon>Gallionellaceae</taxon>
        <taxon>Gallionella</taxon>
    </lineage>
</organism>
<evidence type="ECO:0000256" key="9">
    <source>
        <dbReference type="ARBA" id="ARBA00022884"/>
    </source>
</evidence>
<dbReference type="HOGENOM" id="CLU_005316_0_4_4"/>
<comment type="catalytic activity">
    <reaction evidence="12">
        <text>cytidine(967) in 16S rRNA + S-adenosyl-L-methionine = 5-methylcytidine(967) in 16S rRNA + S-adenosyl-L-homocysteine + H(+)</text>
        <dbReference type="Rhea" id="RHEA:42748"/>
        <dbReference type="Rhea" id="RHEA-COMP:10219"/>
        <dbReference type="Rhea" id="RHEA-COMP:10220"/>
        <dbReference type="ChEBI" id="CHEBI:15378"/>
        <dbReference type="ChEBI" id="CHEBI:57856"/>
        <dbReference type="ChEBI" id="CHEBI:59789"/>
        <dbReference type="ChEBI" id="CHEBI:74483"/>
        <dbReference type="ChEBI" id="CHEBI:82748"/>
        <dbReference type="EC" id="2.1.1.176"/>
    </reaction>
</comment>
<name>D9SHN6_GALCS</name>
<dbReference type="Pfam" id="PF01189">
    <property type="entry name" value="Methyltr_RsmB-F"/>
    <property type="match status" value="1"/>
</dbReference>
<keyword evidence="6 13" id="KW-0489">Methyltransferase</keyword>
<dbReference type="InterPro" id="IPR049560">
    <property type="entry name" value="MeTrfase_RsmB-F_NOP2_cat"/>
</dbReference>
<evidence type="ECO:0000256" key="10">
    <source>
        <dbReference type="ARBA" id="ARBA00030399"/>
    </source>
</evidence>
<evidence type="ECO:0000256" key="11">
    <source>
        <dbReference type="ARBA" id="ARBA00031088"/>
    </source>
</evidence>
<dbReference type="InterPro" id="IPR004573">
    <property type="entry name" value="rRNA_ssu_MeTfrase_B"/>
</dbReference>
<dbReference type="InterPro" id="IPR029063">
    <property type="entry name" value="SAM-dependent_MTases_sf"/>
</dbReference>
<feature type="binding site" evidence="13">
    <location>
        <position position="272"/>
    </location>
    <ligand>
        <name>S-adenosyl-L-methionine</name>
        <dbReference type="ChEBI" id="CHEBI:59789"/>
    </ligand>
</feature>
<dbReference type="PANTHER" id="PTHR22807:SF61">
    <property type="entry name" value="NOL1_NOP2_SUN FAMILY PROTEIN _ ANTITERMINATION NUSB DOMAIN-CONTAINING PROTEIN"/>
    <property type="match status" value="1"/>
</dbReference>
<dbReference type="FunFam" id="3.40.50.150:FF:000022">
    <property type="entry name" value="Ribosomal RNA small subunit methyltransferase B"/>
    <property type="match status" value="1"/>
</dbReference>
<feature type="active site" description="Nucleophile" evidence="13">
    <location>
        <position position="370"/>
    </location>
</feature>
<dbReference type="PANTHER" id="PTHR22807">
    <property type="entry name" value="NOP2 YEAST -RELATED NOL1/NOP2/FMU SUN DOMAIN-CONTAINING"/>
    <property type="match status" value="1"/>
</dbReference>
<dbReference type="STRING" id="395494.Galf_0024"/>
<dbReference type="EC" id="2.1.1.176" evidence="3"/>
<evidence type="ECO:0000256" key="6">
    <source>
        <dbReference type="ARBA" id="ARBA00022603"/>
    </source>
</evidence>
<feature type="binding site" evidence="13">
    <location>
        <position position="298"/>
    </location>
    <ligand>
        <name>S-adenosyl-L-methionine</name>
        <dbReference type="ChEBI" id="CHEBI:59789"/>
    </ligand>
</feature>
<keyword evidence="16" id="KW-1185">Reference proteome</keyword>
<dbReference type="GO" id="GO:0003723">
    <property type="term" value="F:RNA binding"/>
    <property type="evidence" value="ECO:0007669"/>
    <property type="project" value="UniProtKB-UniRule"/>
</dbReference>
<dbReference type="GO" id="GO:0005737">
    <property type="term" value="C:cytoplasm"/>
    <property type="evidence" value="ECO:0007669"/>
    <property type="project" value="UniProtKB-SubCell"/>
</dbReference>
<feature type="binding site" evidence="13">
    <location>
        <position position="317"/>
    </location>
    <ligand>
        <name>S-adenosyl-L-methionine</name>
        <dbReference type="ChEBI" id="CHEBI:59789"/>
    </ligand>
</feature>
<dbReference type="SUPFAM" id="SSF48013">
    <property type="entry name" value="NusB-like"/>
    <property type="match status" value="1"/>
</dbReference>
<reference evidence="15 16" key="1">
    <citation type="submission" date="2010-08" db="EMBL/GenBank/DDBJ databases">
        <title>Complete sequence of Gallionella capsiferriformans ES-2.</title>
        <authorList>
            <consortium name="US DOE Joint Genome Institute"/>
            <person name="Lucas S."/>
            <person name="Copeland A."/>
            <person name="Lapidus A."/>
            <person name="Cheng J.-F."/>
            <person name="Bruce D."/>
            <person name="Goodwin L."/>
            <person name="Pitluck S."/>
            <person name="Chertkov O."/>
            <person name="Davenport K.W."/>
            <person name="Detter J.C."/>
            <person name="Han C."/>
            <person name="Tapia R."/>
            <person name="Land M."/>
            <person name="Hauser L."/>
            <person name="Chang Y.-J."/>
            <person name="Jeffries C."/>
            <person name="Kyrpides N."/>
            <person name="Ivanova N."/>
            <person name="Mikhailova N."/>
            <person name="Shelobolina E.S."/>
            <person name="Picardal F."/>
            <person name="Roden E."/>
            <person name="Emerson D."/>
            <person name="Woyke T."/>
        </authorList>
    </citation>
    <scope>NUCLEOTIDE SEQUENCE [LARGE SCALE GENOMIC DNA]</scope>
    <source>
        <strain evidence="15 16">ES-2</strain>
    </source>
</reference>
<dbReference type="EMBL" id="CP002159">
    <property type="protein sequence ID" value="ADL54069.1"/>
    <property type="molecule type" value="Genomic_DNA"/>
</dbReference>
<dbReference type="AlphaFoldDB" id="D9SHN6"/>
<sequence length="421" mass="46658" precursor="true">MHNIQLAATQIVQQVMEDGRNLNQVLDESLRRKSVWTPAQRAALQDLSYGTLRFYGQLNAILELLLHKHMTDHRISYLLLVALYQLQYSRAAQHAVVDHAVRSADILNPKIRGLVNAILRNFLRNQADLLTQAALKDEGHYSHPQWWIDELRAQYGDAADAILIAGNGHPPMTLRVNAQRGSTPDYLAQLAAQDIPARLIGAEALQLEKPVSVDKLPGFFDGLVSVQDAGAQYAARLLDAKAGMRVLDACAAPGGKTAHILERADVELLALDKDAARLSRVKENLQRLTLNAALLTGDAASPSDWWDGRLFERILADVPCSATGVVRRHPDIKWLRRKKDLASFAEQQFEILNALWPLLAPGGLLLYATCSVFKQENQQVVDKFLAQTPAAQQRDTGLPGGMLLPDDEHDGFFYALLQKTV</sequence>
<evidence type="ECO:0000256" key="13">
    <source>
        <dbReference type="PROSITE-ProRule" id="PRU01023"/>
    </source>
</evidence>
<comment type="function">
    <text evidence="1">Specifically methylates the cytosine at position 967 (m5C967) of 16S rRNA.</text>
</comment>
<dbReference type="Gene3D" id="1.10.940.10">
    <property type="entry name" value="NusB-like"/>
    <property type="match status" value="1"/>
</dbReference>
<dbReference type="InterPro" id="IPR006027">
    <property type="entry name" value="NusB_RsmB_TIM44"/>
</dbReference>
<dbReference type="OrthoDB" id="9810297at2"/>
<feature type="binding site" evidence="13">
    <location>
        <begin position="250"/>
        <end position="256"/>
    </location>
    <ligand>
        <name>S-adenosyl-L-methionine</name>
        <dbReference type="ChEBI" id="CHEBI:59789"/>
    </ligand>
</feature>
<gene>
    <name evidence="15" type="ordered locus">Galf_0024</name>
</gene>
<proteinExistence type="inferred from homology"/>
<dbReference type="SUPFAM" id="SSF53335">
    <property type="entry name" value="S-adenosyl-L-methionine-dependent methyltransferases"/>
    <property type="match status" value="1"/>
</dbReference>
<dbReference type="RefSeq" id="WP_013292012.1">
    <property type="nucleotide sequence ID" value="NC_014394.1"/>
</dbReference>
<evidence type="ECO:0000256" key="12">
    <source>
        <dbReference type="ARBA" id="ARBA00047283"/>
    </source>
</evidence>
<dbReference type="eggNOG" id="COG0144">
    <property type="taxonomic scope" value="Bacteria"/>
</dbReference>
<keyword evidence="9 13" id="KW-0694">RNA-binding</keyword>
<dbReference type="GO" id="GO:0008649">
    <property type="term" value="F:rRNA methyltransferase activity"/>
    <property type="evidence" value="ECO:0007669"/>
    <property type="project" value="InterPro"/>
</dbReference>
<protein>
    <recommendedName>
        <fullName evidence="3">16S rRNA (cytosine(967)-C(5))-methyltransferase</fullName>
        <ecNumber evidence="3">2.1.1.176</ecNumber>
    </recommendedName>
    <alternativeName>
        <fullName evidence="10">16S rRNA m5C967 methyltransferase</fullName>
    </alternativeName>
    <alternativeName>
        <fullName evidence="11">rRNA (cytosine-C(5)-)-methyltransferase RsmB</fullName>
    </alternativeName>
</protein>
<dbReference type="GO" id="GO:0006355">
    <property type="term" value="P:regulation of DNA-templated transcription"/>
    <property type="evidence" value="ECO:0007669"/>
    <property type="project" value="InterPro"/>
</dbReference>
<evidence type="ECO:0000259" key="14">
    <source>
        <dbReference type="PROSITE" id="PS51686"/>
    </source>
</evidence>
<evidence type="ECO:0000256" key="7">
    <source>
        <dbReference type="ARBA" id="ARBA00022679"/>
    </source>
</evidence>
<keyword evidence="4" id="KW-0963">Cytoplasm</keyword>
<dbReference type="Gene3D" id="3.40.50.150">
    <property type="entry name" value="Vaccinia Virus protein VP39"/>
    <property type="match status" value="1"/>
</dbReference>
<dbReference type="InterPro" id="IPR023267">
    <property type="entry name" value="RCMT"/>
</dbReference>
<keyword evidence="7 13" id="KW-0808">Transferase</keyword>
<dbReference type="NCBIfam" id="TIGR00563">
    <property type="entry name" value="rsmB"/>
    <property type="match status" value="1"/>
</dbReference>
<dbReference type="Gene3D" id="3.30.70.1170">
    <property type="entry name" value="Sun protein, domain 3"/>
    <property type="match status" value="1"/>
</dbReference>
<dbReference type="CDD" id="cd02440">
    <property type="entry name" value="AdoMet_MTases"/>
    <property type="match status" value="1"/>
</dbReference>
<dbReference type="PRINTS" id="PR02008">
    <property type="entry name" value="RCMTFAMILY"/>
</dbReference>
<dbReference type="InterPro" id="IPR035926">
    <property type="entry name" value="NusB-like_sf"/>
</dbReference>
<keyword evidence="8 13" id="KW-0949">S-adenosyl-L-methionine</keyword>
<dbReference type="NCBIfam" id="NF008149">
    <property type="entry name" value="PRK10901.1"/>
    <property type="match status" value="1"/>
</dbReference>
<keyword evidence="5" id="KW-0698">rRNA processing</keyword>
<accession>D9SHN6</accession>
<dbReference type="Pfam" id="PF22458">
    <property type="entry name" value="RsmF-B_ferredox"/>
    <property type="match status" value="1"/>
</dbReference>